<evidence type="ECO:0000256" key="1">
    <source>
        <dbReference type="ARBA" id="ARBA00023125"/>
    </source>
</evidence>
<dbReference type="SUPFAM" id="SSF46689">
    <property type="entry name" value="Homeodomain-like"/>
    <property type="match status" value="1"/>
</dbReference>
<name>A0ABW4JQZ2_9BACL</name>
<dbReference type="InterPro" id="IPR009057">
    <property type="entry name" value="Homeodomain-like_sf"/>
</dbReference>
<protein>
    <submittedName>
        <fullName evidence="4">TetR/AcrR family transcriptional regulator</fullName>
    </submittedName>
</protein>
<dbReference type="EMBL" id="JBHUCX010000099">
    <property type="protein sequence ID" value="MFD1678003.1"/>
    <property type="molecule type" value="Genomic_DNA"/>
</dbReference>
<dbReference type="Proteomes" id="UP001597079">
    <property type="component" value="Unassembled WGS sequence"/>
</dbReference>
<organism evidence="4 5">
    <name type="scientific">Alicyclobacillus fodiniaquatilis</name>
    <dbReference type="NCBI Taxonomy" id="1661150"/>
    <lineage>
        <taxon>Bacteria</taxon>
        <taxon>Bacillati</taxon>
        <taxon>Bacillota</taxon>
        <taxon>Bacilli</taxon>
        <taxon>Bacillales</taxon>
        <taxon>Alicyclobacillaceae</taxon>
        <taxon>Alicyclobacillus</taxon>
    </lineage>
</organism>
<gene>
    <name evidence="4" type="ORF">ACFSB2_25375</name>
</gene>
<sequence>MDGFEKRRETKKAQIRHAVLLLLTTQSEDFTIRKVALQAGVSQVSIYNFFGSKDGLLMDVLKTYIKDKTSMYSKYLEDDLSFEETIQVIMMEEKKILSLTHSVLAHVAQPQELMNLLKKLQEAQLVPILIALMEMAKSQGVINEDLAIADLLFYISMYQREMLRLSNQDRAAEPEISEEKLIHFFFYGLIGVPKQES</sequence>
<dbReference type="PANTHER" id="PTHR43479:SF21">
    <property type="entry name" value="TRANSCRIPTIONAL REGULATOR, TETR FAMILY"/>
    <property type="match status" value="1"/>
</dbReference>
<proteinExistence type="predicted"/>
<dbReference type="InterPro" id="IPR001647">
    <property type="entry name" value="HTH_TetR"/>
</dbReference>
<reference evidence="5" key="1">
    <citation type="journal article" date="2019" name="Int. J. Syst. Evol. Microbiol.">
        <title>The Global Catalogue of Microorganisms (GCM) 10K type strain sequencing project: providing services to taxonomists for standard genome sequencing and annotation.</title>
        <authorList>
            <consortium name="The Broad Institute Genomics Platform"/>
            <consortium name="The Broad Institute Genome Sequencing Center for Infectious Disease"/>
            <person name="Wu L."/>
            <person name="Ma J."/>
        </authorList>
    </citation>
    <scope>NUCLEOTIDE SEQUENCE [LARGE SCALE GENOMIC DNA]</scope>
    <source>
        <strain evidence="5">CGMCC 1.12286</strain>
    </source>
</reference>
<dbReference type="PROSITE" id="PS50977">
    <property type="entry name" value="HTH_TETR_2"/>
    <property type="match status" value="1"/>
</dbReference>
<comment type="caution">
    <text evidence="4">The sequence shown here is derived from an EMBL/GenBank/DDBJ whole genome shotgun (WGS) entry which is preliminary data.</text>
</comment>
<dbReference type="RefSeq" id="WP_377945950.1">
    <property type="nucleotide sequence ID" value="NZ_JBHUCX010000099.1"/>
</dbReference>
<dbReference type="PANTHER" id="PTHR43479">
    <property type="entry name" value="ACREF/ENVCD OPERON REPRESSOR-RELATED"/>
    <property type="match status" value="1"/>
</dbReference>
<dbReference type="Pfam" id="PF00440">
    <property type="entry name" value="TetR_N"/>
    <property type="match status" value="1"/>
</dbReference>
<dbReference type="Gene3D" id="1.10.357.10">
    <property type="entry name" value="Tetracycline Repressor, domain 2"/>
    <property type="match status" value="1"/>
</dbReference>
<feature type="DNA-binding region" description="H-T-H motif" evidence="2">
    <location>
        <begin position="31"/>
        <end position="50"/>
    </location>
</feature>
<feature type="domain" description="HTH tetR-type" evidence="3">
    <location>
        <begin position="8"/>
        <end position="68"/>
    </location>
</feature>
<accession>A0ABW4JQZ2</accession>
<evidence type="ECO:0000256" key="2">
    <source>
        <dbReference type="PROSITE-ProRule" id="PRU00335"/>
    </source>
</evidence>
<keyword evidence="1 2" id="KW-0238">DNA-binding</keyword>
<evidence type="ECO:0000313" key="5">
    <source>
        <dbReference type="Proteomes" id="UP001597079"/>
    </source>
</evidence>
<dbReference type="InterPro" id="IPR050624">
    <property type="entry name" value="HTH-type_Tx_Regulator"/>
</dbReference>
<evidence type="ECO:0000313" key="4">
    <source>
        <dbReference type="EMBL" id="MFD1678003.1"/>
    </source>
</evidence>
<keyword evidence="5" id="KW-1185">Reference proteome</keyword>
<evidence type="ECO:0000259" key="3">
    <source>
        <dbReference type="PROSITE" id="PS50977"/>
    </source>
</evidence>